<accession>A0AAD6YMK6</accession>
<organism evidence="2 3">
    <name type="scientific">Mycena pura</name>
    <dbReference type="NCBI Taxonomy" id="153505"/>
    <lineage>
        <taxon>Eukaryota</taxon>
        <taxon>Fungi</taxon>
        <taxon>Dikarya</taxon>
        <taxon>Basidiomycota</taxon>
        <taxon>Agaricomycotina</taxon>
        <taxon>Agaricomycetes</taxon>
        <taxon>Agaricomycetidae</taxon>
        <taxon>Agaricales</taxon>
        <taxon>Marasmiineae</taxon>
        <taxon>Mycenaceae</taxon>
        <taxon>Mycena</taxon>
    </lineage>
</organism>
<evidence type="ECO:0000313" key="2">
    <source>
        <dbReference type="EMBL" id="KAJ7224096.1"/>
    </source>
</evidence>
<feature type="transmembrane region" description="Helical" evidence="1">
    <location>
        <begin position="12"/>
        <end position="37"/>
    </location>
</feature>
<keyword evidence="1" id="KW-0472">Membrane</keyword>
<feature type="transmembrane region" description="Helical" evidence="1">
    <location>
        <begin position="146"/>
        <end position="171"/>
    </location>
</feature>
<keyword evidence="3" id="KW-1185">Reference proteome</keyword>
<dbReference type="EMBL" id="JARJCW010000005">
    <property type="protein sequence ID" value="KAJ7224096.1"/>
    <property type="molecule type" value="Genomic_DNA"/>
</dbReference>
<dbReference type="AlphaFoldDB" id="A0AAD6YMK6"/>
<reference evidence="2" key="1">
    <citation type="submission" date="2023-03" db="EMBL/GenBank/DDBJ databases">
        <title>Massive genome expansion in bonnet fungi (Mycena s.s.) driven by repeated elements and novel gene families across ecological guilds.</title>
        <authorList>
            <consortium name="Lawrence Berkeley National Laboratory"/>
            <person name="Harder C.B."/>
            <person name="Miyauchi S."/>
            <person name="Viragh M."/>
            <person name="Kuo A."/>
            <person name="Thoen E."/>
            <person name="Andreopoulos B."/>
            <person name="Lu D."/>
            <person name="Skrede I."/>
            <person name="Drula E."/>
            <person name="Henrissat B."/>
            <person name="Morin E."/>
            <person name="Kohler A."/>
            <person name="Barry K."/>
            <person name="LaButti K."/>
            <person name="Morin E."/>
            <person name="Salamov A."/>
            <person name="Lipzen A."/>
            <person name="Mereny Z."/>
            <person name="Hegedus B."/>
            <person name="Baldrian P."/>
            <person name="Stursova M."/>
            <person name="Weitz H."/>
            <person name="Taylor A."/>
            <person name="Grigoriev I.V."/>
            <person name="Nagy L.G."/>
            <person name="Martin F."/>
            <person name="Kauserud H."/>
        </authorList>
    </citation>
    <scope>NUCLEOTIDE SEQUENCE</scope>
    <source>
        <strain evidence="2">9144</strain>
    </source>
</reference>
<evidence type="ECO:0000313" key="3">
    <source>
        <dbReference type="Proteomes" id="UP001219525"/>
    </source>
</evidence>
<dbReference type="Proteomes" id="UP001219525">
    <property type="component" value="Unassembled WGS sequence"/>
</dbReference>
<feature type="transmembrane region" description="Helical" evidence="1">
    <location>
        <begin position="109"/>
        <end position="134"/>
    </location>
</feature>
<gene>
    <name evidence="2" type="ORF">GGX14DRAFT_350444</name>
</gene>
<keyword evidence="1" id="KW-0812">Transmembrane</keyword>
<name>A0AAD6YMK6_9AGAR</name>
<evidence type="ECO:0000256" key="1">
    <source>
        <dbReference type="SAM" id="Phobius"/>
    </source>
</evidence>
<keyword evidence="1" id="KW-1133">Transmembrane helix</keyword>
<proteinExistence type="predicted"/>
<comment type="caution">
    <text evidence="2">The sequence shown here is derived from an EMBL/GenBank/DDBJ whole genome shotgun (WGS) entry which is preliminary data.</text>
</comment>
<protein>
    <submittedName>
        <fullName evidence="2">Uncharacterized protein</fullName>
    </submittedName>
</protein>
<sequence>MDSSETKRSSKIRIFFIVSSLLVALTAVLLPVFLLLAPVKVSVELTMLTVAPTDSSDGPSLFLGPLGSCSRRTNNVNLNCTRVAASLVPHYDQTALPDNARLLFPPHAAVTWFLIFGLALSFVFSFTVMFQVVSFRRMFVPTFVRWSPWFGGGSLILGESGIPFLILLQWFDQAVSNFNQDISADGSAGPHLRAKVGHAFPLVWVAYAIQACQLLLSVALHFMPGKGNKADVENVENVENVEDSFAPLNSFIGERKTSKQ</sequence>
<feature type="transmembrane region" description="Helical" evidence="1">
    <location>
        <begin position="199"/>
        <end position="220"/>
    </location>
</feature>